<proteinExistence type="predicted"/>
<organism evidence="1 2">
    <name type="scientific">Stutzerimonas zhaodongensis</name>
    <dbReference type="NCBI Taxonomy" id="1176257"/>
    <lineage>
        <taxon>Bacteria</taxon>
        <taxon>Pseudomonadati</taxon>
        <taxon>Pseudomonadota</taxon>
        <taxon>Gammaproteobacteria</taxon>
        <taxon>Pseudomonadales</taxon>
        <taxon>Pseudomonadaceae</taxon>
        <taxon>Stutzerimonas</taxon>
    </lineage>
</organism>
<reference evidence="1 2" key="1">
    <citation type="submission" date="2018-10" db="EMBL/GenBank/DDBJ databases">
        <title>Pseudomonas zhaodongensis NEAU-ST5-21(T) genome.</title>
        <authorList>
            <person name="Peng J."/>
            <person name="Liu Z.-P."/>
        </authorList>
    </citation>
    <scope>NUCLEOTIDE SEQUENCE [LARGE SCALE GENOMIC DNA]</scope>
    <source>
        <strain evidence="1 2">NEAU-ST5-21</strain>
    </source>
</reference>
<dbReference type="EMBL" id="RFFM01000001">
    <property type="protein sequence ID" value="RMH92739.1"/>
    <property type="molecule type" value="Genomic_DNA"/>
</dbReference>
<accession>A0A3M2HZ91</accession>
<dbReference type="PANTHER" id="PTHR36529:SF1">
    <property type="entry name" value="GLYCOSYLTRANSFERASE"/>
    <property type="match status" value="1"/>
</dbReference>
<dbReference type="AlphaFoldDB" id="A0A3M2HZ91"/>
<dbReference type="Pfam" id="PF09837">
    <property type="entry name" value="DUF2064"/>
    <property type="match status" value="1"/>
</dbReference>
<dbReference type="InterPro" id="IPR018641">
    <property type="entry name" value="Trfase_1_rSAM/seldom-assoc"/>
</dbReference>
<dbReference type="InterPro" id="IPR029044">
    <property type="entry name" value="Nucleotide-diphossugar_trans"/>
</dbReference>
<dbReference type="Gene3D" id="3.90.550.10">
    <property type="entry name" value="Spore Coat Polysaccharide Biosynthesis Protein SpsA, Chain A"/>
    <property type="match status" value="1"/>
</dbReference>
<comment type="caution">
    <text evidence="1">The sequence shown here is derived from an EMBL/GenBank/DDBJ whole genome shotgun (WGS) entry which is preliminary data.</text>
</comment>
<dbReference type="SUPFAM" id="SSF53448">
    <property type="entry name" value="Nucleotide-diphospho-sugar transferases"/>
    <property type="match status" value="1"/>
</dbReference>
<keyword evidence="2" id="KW-1185">Reference proteome</keyword>
<dbReference type="Proteomes" id="UP000269774">
    <property type="component" value="Unassembled WGS sequence"/>
</dbReference>
<gene>
    <name evidence="1" type="ORF">EA797_04065</name>
</gene>
<dbReference type="PANTHER" id="PTHR36529">
    <property type="entry name" value="SLL1095 PROTEIN"/>
    <property type="match status" value="1"/>
</dbReference>
<protein>
    <submittedName>
        <fullName evidence="1">DUF2064 domain-containing protein</fullName>
    </submittedName>
</protein>
<evidence type="ECO:0000313" key="1">
    <source>
        <dbReference type="EMBL" id="RMH92739.1"/>
    </source>
</evidence>
<dbReference type="OrthoDB" id="9798250at2"/>
<name>A0A3M2HZ91_9GAMM</name>
<evidence type="ECO:0000313" key="2">
    <source>
        <dbReference type="Proteomes" id="UP000269774"/>
    </source>
</evidence>
<sequence length="223" mass="24124">MPSKHPTLVLVCKRPALGHGKQRLAARVGAAAALRIAEQLFDCSLEDIHDWPGPVVIAPDQSDACGWAHLHAPQAMCLAQSSGNLGVRLNALDRELRDAGHRALVFIGSDAPALTPIDYQRVCTALITDDTVLIGARDGGVTLMASNRPWPDLTELPWSSERLGEALAEICRNEGHVVRYCGKSFDIDELADLAYARQQLADDIRPARRALLASLDTLGIQPL</sequence>